<keyword evidence="5" id="KW-0238">DNA-binding</keyword>
<dbReference type="SUPFAM" id="SSF55271">
    <property type="entry name" value="DNA repair protein MutS, domain I"/>
    <property type="match status" value="1"/>
</dbReference>
<dbReference type="InterPro" id="IPR007696">
    <property type="entry name" value="DNA_mismatch_repair_MutS_core"/>
</dbReference>
<dbReference type="InterPro" id="IPR002711">
    <property type="entry name" value="HNH"/>
</dbReference>
<dbReference type="Gene3D" id="1.10.30.50">
    <property type="match status" value="1"/>
</dbReference>
<dbReference type="PANTHER" id="PTHR11361">
    <property type="entry name" value="DNA MISMATCH REPAIR PROTEIN MUTS FAMILY MEMBER"/>
    <property type="match status" value="1"/>
</dbReference>
<dbReference type="EMBL" id="MN740737">
    <property type="protein sequence ID" value="QHU09472.1"/>
    <property type="molecule type" value="Genomic_DNA"/>
</dbReference>
<dbReference type="InterPro" id="IPR045076">
    <property type="entry name" value="MutS"/>
</dbReference>
<dbReference type="Pfam" id="PF01844">
    <property type="entry name" value="HNH"/>
    <property type="match status" value="1"/>
</dbReference>
<dbReference type="GO" id="GO:0005739">
    <property type="term" value="C:mitochondrion"/>
    <property type="evidence" value="ECO:0007669"/>
    <property type="project" value="TreeGrafter"/>
</dbReference>
<dbReference type="AlphaFoldDB" id="A0A6C0JUP4"/>
<dbReference type="CDD" id="cd00085">
    <property type="entry name" value="HNHc"/>
    <property type="match status" value="1"/>
</dbReference>
<dbReference type="PIRSF" id="PIRSF037677">
    <property type="entry name" value="DNA_mis_repair_Msh6"/>
    <property type="match status" value="1"/>
</dbReference>
<dbReference type="Pfam" id="PF05192">
    <property type="entry name" value="MutS_III"/>
    <property type="match status" value="1"/>
</dbReference>
<keyword evidence="2" id="KW-0547">Nucleotide-binding</keyword>
<feature type="domain" description="DNA mismatch repair proteins mutS family" evidence="8">
    <location>
        <begin position="657"/>
        <end position="847"/>
    </location>
</feature>
<protein>
    <recommendedName>
        <fullName evidence="10">DNA mismatch repair proteins mutS family domain-containing protein</fullName>
    </recommendedName>
</protein>
<comment type="similarity">
    <text evidence="1">Belongs to the DNA mismatch repair MutS family.</text>
</comment>
<dbReference type="SUPFAM" id="SSF52540">
    <property type="entry name" value="P-loop containing nucleoside triphosphate hydrolases"/>
    <property type="match status" value="1"/>
</dbReference>
<dbReference type="InterPro" id="IPR003615">
    <property type="entry name" value="HNH_nuc"/>
</dbReference>
<dbReference type="Pfam" id="PF01624">
    <property type="entry name" value="MutS_I"/>
    <property type="match status" value="1"/>
</dbReference>
<dbReference type="SMART" id="SM00534">
    <property type="entry name" value="MUTSac"/>
    <property type="match status" value="1"/>
</dbReference>
<dbReference type="GO" id="GO:0008270">
    <property type="term" value="F:zinc ion binding"/>
    <property type="evidence" value="ECO:0007669"/>
    <property type="project" value="InterPro"/>
</dbReference>
<dbReference type="InterPro" id="IPR036187">
    <property type="entry name" value="DNA_mismatch_repair_MutS_sf"/>
</dbReference>
<evidence type="ECO:0008006" key="10">
    <source>
        <dbReference type="Google" id="ProtNLM"/>
    </source>
</evidence>
<dbReference type="InterPro" id="IPR007695">
    <property type="entry name" value="DNA_mismatch_repair_MutS-lik_N"/>
</dbReference>
<dbReference type="SMART" id="SM00533">
    <property type="entry name" value="MUTSd"/>
    <property type="match status" value="1"/>
</dbReference>
<dbReference type="GO" id="GO:0006298">
    <property type="term" value="P:mismatch repair"/>
    <property type="evidence" value="ECO:0007669"/>
    <property type="project" value="InterPro"/>
</dbReference>
<dbReference type="InterPro" id="IPR017261">
    <property type="entry name" value="DNA_mismatch_repair_MutS/MSH"/>
</dbReference>
<evidence type="ECO:0000256" key="6">
    <source>
        <dbReference type="ARBA" id="ARBA00023204"/>
    </source>
</evidence>
<accession>A0A6C0JUP4</accession>
<organism evidence="9">
    <name type="scientific">viral metagenome</name>
    <dbReference type="NCBI Taxonomy" id="1070528"/>
    <lineage>
        <taxon>unclassified sequences</taxon>
        <taxon>metagenomes</taxon>
        <taxon>organismal metagenomes</taxon>
    </lineage>
</organism>
<dbReference type="GO" id="GO:0140664">
    <property type="term" value="F:ATP-dependent DNA damage sensor activity"/>
    <property type="evidence" value="ECO:0007669"/>
    <property type="project" value="InterPro"/>
</dbReference>
<evidence type="ECO:0000256" key="4">
    <source>
        <dbReference type="ARBA" id="ARBA00022840"/>
    </source>
</evidence>
<dbReference type="Pfam" id="PF00488">
    <property type="entry name" value="MutS_V"/>
    <property type="match status" value="1"/>
</dbReference>
<evidence type="ECO:0000256" key="2">
    <source>
        <dbReference type="ARBA" id="ARBA00022741"/>
    </source>
</evidence>
<dbReference type="Gene3D" id="1.10.1420.10">
    <property type="match status" value="2"/>
</dbReference>
<evidence type="ECO:0000256" key="1">
    <source>
        <dbReference type="ARBA" id="ARBA00006271"/>
    </source>
</evidence>
<feature type="domain" description="DNA mismatch repair protein MutS core" evidence="7">
    <location>
        <begin position="319"/>
        <end position="639"/>
    </location>
</feature>
<dbReference type="GO" id="GO:0005524">
    <property type="term" value="F:ATP binding"/>
    <property type="evidence" value="ECO:0007669"/>
    <property type="project" value="UniProtKB-KW"/>
</dbReference>
<evidence type="ECO:0000256" key="5">
    <source>
        <dbReference type="ARBA" id="ARBA00023125"/>
    </source>
</evidence>
<evidence type="ECO:0000259" key="7">
    <source>
        <dbReference type="SMART" id="SM00533"/>
    </source>
</evidence>
<keyword evidence="3" id="KW-0227">DNA damage</keyword>
<dbReference type="GO" id="GO:0005634">
    <property type="term" value="C:nucleus"/>
    <property type="evidence" value="ECO:0007669"/>
    <property type="project" value="TreeGrafter"/>
</dbReference>
<dbReference type="InterPro" id="IPR000432">
    <property type="entry name" value="DNA_mismatch_repair_MutS_C"/>
</dbReference>
<evidence type="ECO:0000259" key="8">
    <source>
        <dbReference type="SMART" id="SM00534"/>
    </source>
</evidence>
<reference evidence="9" key="1">
    <citation type="journal article" date="2020" name="Nature">
        <title>Giant virus diversity and host interactions through global metagenomics.</title>
        <authorList>
            <person name="Schulz F."/>
            <person name="Roux S."/>
            <person name="Paez-Espino D."/>
            <person name="Jungbluth S."/>
            <person name="Walsh D.A."/>
            <person name="Denef V.J."/>
            <person name="McMahon K.D."/>
            <person name="Konstantinidis K.T."/>
            <person name="Eloe-Fadrosh E.A."/>
            <person name="Kyrpides N.C."/>
            <person name="Woyke T."/>
        </authorList>
    </citation>
    <scope>NUCLEOTIDE SEQUENCE</scope>
    <source>
        <strain evidence="9">GVMAG-S-1101164-105</strain>
    </source>
</reference>
<evidence type="ECO:0000313" key="9">
    <source>
        <dbReference type="EMBL" id="QHU09472.1"/>
    </source>
</evidence>
<keyword evidence="4" id="KW-0067">ATP-binding</keyword>
<dbReference type="InterPro" id="IPR016151">
    <property type="entry name" value="DNA_mismatch_repair_MutS_N"/>
</dbReference>
<dbReference type="GO" id="GO:0004519">
    <property type="term" value="F:endonuclease activity"/>
    <property type="evidence" value="ECO:0007669"/>
    <property type="project" value="InterPro"/>
</dbReference>
<sequence>MYDKYKTAYLHHAVKYGADTAIFYQVGKFYEMYDWLDKLTGQPQTSMQRTVEILGIQLSPKKGEGPQGTDAFFAGVPEQSLHKYATILTKAGWTVVVIDQVKDTRGAVSERSVARILSPGTHVEAAQQESAYIAGIWLEETPWGERTPPTFSAVATDLTTGRTITYNDTTIGKKDSWTADGAFHFFQVHQPRECIIWWRGDRITQPALATLRRQFGLHECKMLIEQADPKSQGSLEILEVREDSLQKTISIRGLLPIREACGLAASPQTERILCCMFQRIKEMFPSGLKHLHPPEKWNPASSLFLGNKALLQLNMVTPRMEDSILGLFQRTSTSFGLRAIRNRILYPVADPVKLEKCYDEIQTVLDLSAAQREELVSHLRGISDLPRIHRRISTGILSASDVLNLDESYICIKRMIDSTKNTPLRKTSSWNIEDIHQTLLGMFSIEKARNQSPDTFCFQPEQAPEVTAIENKIAGLRSTLQDIVKKIRTWAGLGLEDLELEERELSGPIITGKKLPMSTLQAKLRSSATHPFTGIQLIQKKTSAHIEIPLLDSTYRDLLKERGRLQEKVRETLLKVCDEMSAACLHSWELAEEWVAGVDITVTIARVSRELGFTRPQLVLGATSELEIKGLRHPLIEACSSRTEYVKHDVSLDDSGARGWLVYGMNASGKSSLMKAVGISVILAQAGCYVPCVSLRFVPFRSLFTRILNTDNLWAGLSSFAVEMTELKEILERAGEHSLVLGDELCSGTESVSATAIVGAGLKWLHDRGAKFIFATHLHGLLDIDCVKELGQLKIWHLKVRYDPVIDALVYERTLTPGPGSSLYGLEVARAMNLPEEVLQMALKIRRGLLGTVNESEAPSSKWNTTVVRKECVKCGSPVVKDLEVHHIRPRAETEGERFADGTARDHGRNLAVLCLKCHDDLHAGKISVTPLVMTSNGSMRLDDEVSVVSVASPKSKWTKEQQQCIRDYLKSYPNVPPKRAAFDLKEQGINISVSSLRAFR</sequence>
<name>A0A6C0JUP4_9ZZZZ</name>
<evidence type="ECO:0000256" key="3">
    <source>
        <dbReference type="ARBA" id="ARBA00022763"/>
    </source>
</evidence>
<proteinExistence type="inferred from homology"/>
<dbReference type="Gene3D" id="3.40.1170.10">
    <property type="entry name" value="DNA repair protein MutS, domain I"/>
    <property type="match status" value="1"/>
</dbReference>
<dbReference type="SUPFAM" id="SSF48334">
    <property type="entry name" value="DNA repair protein MutS, domain III"/>
    <property type="match status" value="1"/>
</dbReference>
<dbReference type="GO" id="GO:0043504">
    <property type="term" value="P:mitochondrial DNA repair"/>
    <property type="evidence" value="ECO:0007669"/>
    <property type="project" value="TreeGrafter"/>
</dbReference>
<dbReference type="PANTHER" id="PTHR11361:SF34">
    <property type="entry name" value="DNA MISMATCH REPAIR PROTEIN MSH1, MITOCHONDRIAL"/>
    <property type="match status" value="1"/>
</dbReference>
<dbReference type="InterPro" id="IPR027417">
    <property type="entry name" value="P-loop_NTPase"/>
</dbReference>
<dbReference type="GO" id="GO:0030983">
    <property type="term" value="F:mismatched DNA binding"/>
    <property type="evidence" value="ECO:0007669"/>
    <property type="project" value="InterPro"/>
</dbReference>
<dbReference type="Gene3D" id="3.40.50.300">
    <property type="entry name" value="P-loop containing nucleotide triphosphate hydrolases"/>
    <property type="match status" value="1"/>
</dbReference>
<keyword evidence="6" id="KW-0234">DNA repair</keyword>